<keyword evidence="1" id="KW-0472">Membrane</keyword>
<feature type="transmembrane region" description="Helical" evidence="1">
    <location>
        <begin position="41"/>
        <end position="61"/>
    </location>
</feature>
<keyword evidence="3" id="KW-1185">Reference proteome</keyword>
<sequence>MKSRKKMTVNQMVLIALAACINTAGGQAALALRLPVYLDSIGTILAGILLGPVYGMLPNLLSGILMGMTTDIYSLYFAPVGMVTGFMAGLASRRMPELMGRVRGLRLFLAAALITVPGTIVSSLICAGLFGGITSSGSTVLVQLLSHTPLGMTASIFLVQVITDLADRTVSLFLASAAAGAVPDRLKQAICGQQGRACGP</sequence>
<dbReference type="Proteomes" id="UP000647491">
    <property type="component" value="Unassembled WGS sequence"/>
</dbReference>
<organism evidence="2 3">
    <name type="scientific">Enterocloster hominis</name>
    <name type="common">ex Liu et al. 2021</name>
    <dbReference type="NCBI Taxonomy" id="2763663"/>
    <lineage>
        <taxon>Bacteria</taxon>
        <taxon>Bacillati</taxon>
        <taxon>Bacillota</taxon>
        <taxon>Clostridia</taxon>
        <taxon>Lachnospirales</taxon>
        <taxon>Lachnospiraceae</taxon>
        <taxon>Enterocloster</taxon>
    </lineage>
</organism>
<dbReference type="PROSITE" id="PS51257">
    <property type="entry name" value="PROKAR_LIPOPROTEIN"/>
    <property type="match status" value="1"/>
</dbReference>
<feature type="transmembrane region" description="Helical" evidence="1">
    <location>
        <begin position="73"/>
        <end position="92"/>
    </location>
</feature>
<accession>A0ABR7NPT5</accession>
<keyword evidence="1" id="KW-1133">Transmembrane helix</keyword>
<dbReference type="EMBL" id="JACRTJ010000006">
    <property type="protein sequence ID" value="MBC8598130.1"/>
    <property type="molecule type" value="Genomic_DNA"/>
</dbReference>
<gene>
    <name evidence="2" type="ORF">H8708_02635</name>
</gene>
<dbReference type="Gene3D" id="1.10.1760.20">
    <property type="match status" value="1"/>
</dbReference>
<feature type="transmembrane region" description="Helical" evidence="1">
    <location>
        <begin position="140"/>
        <end position="162"/>
    </location>
</feature>
<name>A0ABR7NPT5_9FIRM</name>
<evidence type="ECO:0000313" key="2">
    <source>
        <dbReference type="EMBL" id="MBC8598130.1"/>
    </source>
</evidence>
<evidence type="ECO:0000313" key="3">
    <source>
        <dbReference type="Proteomes" id="UP000647491"/>
    </source>
</evidence>
<dbReference type="RefSeq" id="WP_022273612.1">
    <property type="nucleotide sequence ID" value="NZ_JACRTJ010000006.1"/>
</dbReference>
<proteinExistence type="predicted"/>
<reference evidence="2 3" key="1">
    <citation type="submission" date="2020-08" db="EMBL/GenBank/DDBJ databases">
        <title>Genome public.</title>
        <authorList>
            <person name="Liu C."/>
            <person name="Sun Q."/>
        </authorList>
    </citation>
    <scope>NUCLEOTIDE SEQUENCE [LARGE SCALE GENOMIC DNA]</scope>
    <source>
        <strain evidence="2 3">BX10</strain>
    </source>
</reference>
<keyword evidence="1" id="KW-0812">Transmembrane</keyword>
<feature type="transmembrane region" description="Helical" evidence="1">
    <location>
        <begin position="107"/>
        <end position="133"/>
    </location>
</feature>
<evidence type="ECO:0000256" key="1">
    <source>
        <dbReference type="SAM" id="Phobius"/>
    </source>
</evidence>
<comment type="caution">
    <text evidence="2">The sequence shown here is derived from an EMBL/GenBank/DDBJ whole genome shotgun (WGS) entry which is preliminary data.</text>
</comment>
<protein>
    <submittedName>
        <fullName evidence="2">ECF transporter S component</fullName>
    </submittedName>
</protein>